<dbReference type="EMBL" id="LAZR01050907">
    <property type="protein sequence ID" value="KKK86303.1"/>
    <property type="molecule type" value="Genomic_DNA"/>
</dbReference>
<keyword evidence="1" id="KW-0175">Coiled coil</keyword>
<sequence>AKAAFSDFGSTLEEKEARIAELEDDIAGYGDRIKSHKIQLQSLQRDIDKIKDEAADTVADMITAKEEKQLNDVLSGISEDGTGAELERMREQRNQAKAEAKVASELAGTDSKRLEAEYESFAAANQANDEFDDLLGLDETSDEKLARVEEKLDQSRAPVAE</sequence>
<evidence type="ECO:0000256" key="1">
    <source>
        <dbReference type="SAM" id="Coils"/>
    </source>
</evidence>
<feature type="coiled-coil region" evidence="1">
    <location>
        <begin position="5"/>
        <end position="106"/>
    </location>
</feature>
<gene>
    <name evidence="2" type="ORF">LCGC14_2764580</name>
</gene>
<organism evidence="2">
    <name type="scientific">marine sediment metagenome</name>
    <dbReference type="NCBI Taxonomy" id="412755"/>
    <lineage>
        <taxon>unclassified sequences</taxon>
        <taxon>metagenomes</taxon>
        <taxon>ecological metagenomes</taxon>
    </lineage>
</organism>
<name>A0A0F8YXZ5_9ZZZZ</name>
<feature type="non-terminal residue" evidence="2">
    <location>
        <position position="1"/>
    </location>
</feature>
<proteinExistence type="predicted"/>
<comment type="caution">
    <text evidence="2">The sequence shown here is derived from an EMBL/GenBank/DDBJ whole genome shotgun (WGS) entry which is preliminary data.</text>
</comment>
<accession>A0A0F8YXZ5</accession>
<protein>
    <recommendedName>
        <fullName evidence="3">Phage shock protein A</fullName>
    </recommendedName>
</protein>
<dbReference type="AlphaFoldDB" id="A0A0F8YXZ5"/>
<reference evidence="2" key="1">
    <citation type="journal article" date="2015" name="Nature">
        <title>Complex archaea that bridge the gap between prokaryotes and eukaryotes.</title>
        <authorList>
            <person name="Spang A."/>
            <person name="Saw J.H."/>
            <person name="Jorgensen S.L."/>
            <person name="Zaremba-Niedzwiedzka K."/>
            <person name="Martijn J."/>
            <person name="Lind A.E."/>
            <person name="van Eijk R."/>
            <person name="Schleper C."/>
            <person name="Guy L."/>
            <person name="Ettema T.J."/>
        </authorList>
    </citation>
    <scope>NUCLEOTIDE SEQUENCE</scope>
</reference>
<evidence type="ECO:0000313" key="2">
    <source>
        <dbReference type="EMBL" id="KKK86303.1"/>
    </source>
</evidence>
<evidence type="ECO:0008006" key="3">
    <source>
        <dbReference type="Google" id="ProtNLM"/>
    </source>
</evidence>